<keyword evidence="2" id="KW-1185">Reference proteome</keyword>
<evidence type="ECO:0000313" key="2">
    <source>
        <dbReference type="Proteomes" id="UP000035760"/>
    </source>
</evidence>
<accession>W6M2U1</accession>
<dbReference type="STRING" id="1400863.BN873_10060"/>
<dbReference type="PANTHER" id="PTHR43861">
    <property type="entry name" value="TRANS-ACONITATE 2-METHYLTRANSFERASE-RELATED"/>
    <property type="match status" value="1"/>
</dbReference>
<dbReference type="Gene3D" id="3.40.50.150">
    <property type="entry name" value="Vaccinia Virus protein VP39"/>
    <property type="match status" value="1"/>
</dbReference>
<reference evidence="1" key="1">
    <citation type="submission" date="2013-07" db="EMBL/GenBank/DDBJ databases">
        <authorList>
            <person name="McIlroy S."/>
        </authorList>
    </citation>
    <scope>NUCLEOTIDE SEQUENCE [LARGE SCALE GENOMIC DNA]</scope>
    <source>
        <strain evidence="1">Run_A_D11</strain>
    </source>
</reference>
<dbReference type="Pfam" id="PF13489">
    <property type="entry name" value="Methyltransf_23"/>
    <property type="match status" value="1"/>
</dbReference>
<dbReference type="Proteomes" id="UP000035760">
    <property type="component" value="Unassembled WGS sequence"/>
</dbReference>
<reference evidence="1" key="2">
    <citation type="submission" date="2014-03" db="EMBL/GenBank/DDBJ databases">
        <title>Candidatus Competibacter-lineage genomes retrieved from metagenomes reveal functional metabolic diversity.</title>
        <authorList>
            <person name="McIlroy S.J."/>
            <person name="Albertsen M."/>
            <person name="Andresen E.K."/>
            <person name="Saunders A.M."/>
            <person name="Kristiansen R."/>
            <person name="Stokholm-Bjerregaard M."/>
            <person name="Nielsen K.L."/>
            <person name="Nielsen P.H."/>
        </authorList>
    </citation>
    <scope>NUCLEOTIDE SEQUENCE</scope>
    <source>
        <strain evidence="1">Run_A_D11</strain>
    </source>
</reference>
<dbReference type="CDD" id="cd02440">
    <property type="entry name" value="AdoMet_MTases"/>
    <property type="match status" value="1"/>
</dbReference>
<protein>
    <submittedName>
        <fullName evidence="1">SAM-binding motif</fullName>
    </submittedName>
</protein>
<organism evidence="1 2">
    <name type="scientific">Candidatus Competibacter denitrificans Run_A_D11</name>
    <dbReference type="NCBI Taxonomy" id="1400863"/>
    <lineage>
        <taxon>Bacteria</taxon>
        <taxon>Pseudomonadati</taxon>
        <taxon>Pseudomonadota</taxon>
        <taxon>Gammaproteobacteria</taxon>
        <taxon>Candidatus Competibacteraceae</taxon>
        <taxon>Candidatus Competibacter</taxon>
    </lineage>
</organism>
<proteinExistence type="predicted"/>
<evidence type="ECO:0000313" key="1">
    <source>
        <dbReference type="EMBL" id="CDI00804.1"/>
    </source>
</evidence>
<sequence length="247" mass="28790">MRNKQPKLVLRESCIEDLTHSWIPGYFLEVGAGTGYMTVKFLERGFYGSCYDLGQESRNRLRENLTTFQGYINVLDDLNFLTPNTFDYLFAFEVLEHIDDDGEALKHWTKYLKPGGRILITVPAHTKKFGKSDEVVGHIRRYERQELINILKEAGYKNISLINYGFPLTEITRIISNLLISNENSYLKLTPTERSTRSSFSRPQHIQKLLSRLNENIFYPFKFIQRIFYEKDWGDGLVATAQKLQSL</sequence>
<dbReference type="OrthoDB" id="9810247at2"/>
<gene>
    <name evidence="1" type="ORF">BN873_10060</name>
</gene>
<name>W6M2U1_9GAMM</name>
<dbReference type="InterPro" id="IPR029063">
    <property type="entry name" value="SAM-dependent_MTases_sf"/>
</dbReference>
<comment type="caution">
    <text evidence="1">The sequence shown here is derived from an EMBL/GenBank/DDBJ whole genome shotgun (WGS) entry which is preliminary data.</text>
</comment>
<dbReference type="RefSeq" id="WP_048669865.1">
    <property type="nucleotide sequence ID" value="NZ_CBTJ020000001.1"/>
</dbReference>
<dbReference type="SUPFAM" id="SSF53335">
    <property type="entry name" value="S-adenosyl-L-methionine-dependent methyltransferases"/>
    <property type="match status" value="1"/>
</dbReference>
<dbReference type="AlphaFoldDB" id="W6M2U1"/>
<dbReference type="EMBL" id="CBTJ020000001">
    <property type="protein sequence ID" value="CDI00804.1"/>
    <property type="molecule type" value="Genomic_DNA"/>
</dbReference>